<dbReference type="InterPro" id="IPR011250">
    <property type="entry name" value="OMP/PagP_B-barrel"/>
</dbReference>
<sequence length="252" mass="26681">MKTIKIAVLSGLLTASASAAAVAADLSSRSVFSPAPVLRASRNTTETWYLRGDIGYVAPKRPEADFSAGPLTGDFIRESLDNSARVGAGVGYRFHQNVRADVTVDYFNSRFKGVAPTPTFAAALIADKGLFQSTAVMANGYIDLPTGAGITPYIGAGLGMAHNVFSDYSRITYDAATGTETLQRLTGSDDNRFAWALMAGLGVKLSSNFSLDLGYRYLSVGDIKTRAFDLGAGADIESIGTHEVRVGVRYGL</sequence>
<evidence type="ECO:0000259" key="3">
    <source>
        <dbReference type="Pfam" id="PF13505"/>
    </source>
</evidence>
<evidence type="ECO:0000256" key="2">
    <source>
        <dbReference type="SAM" id="SignalP"/>
    </source>
</evidence>
<dbReference type="Gene3D" id="2.40.160.20">
    <property type="match status" value="1"/>
</dbReference>
<feature type="chain" id="PRO_5016629923" evidence="2">
    <location>
        <begin position="24"/>
        <end position="252"/>
    </location>
</feature>
<comment type="caution">
    <text evidence="4">The sequence shown here is derived from an EMBL/GenBank/DDBJ whole genome shotgun (WGS) entry which is preliminary data.</text>
</comment>
<organism evidence="4 5">
    <name type="scientific">Microvirga subterranea</name>
    <dbReference type="NCBI Taxonomy" id="186651"/>
    <lineage>
        <taxon>Bacteria</taxon>
        <taxon>Pseudomonadati</taxon>
        <taxon>Pseudomonadota</taxon>
        <taxon>Alphaproteobacteria</taxon>
        <taxon>Hyphomicrobiales</taxon>
        <taxon>Methylobacteriaceae</taxon>
        <taxon>Microvirga</taxon>
    </lineage>
</organism>
<dbReference type="RefSeq" id="WP_114771526.1">
    <property type="nucleotide sequence ID" value="NZ_QQBB01000007.1"/>
</dbReference>
<dbReference type="SUPFAM" id="SSF56925">
    <property type="entry name" value="OMPA-like"/>
    <property type="match status" value="1"/>
</dbReference>
<feature type="signal peptide" evidence="2">
    <location>
        <begin position="1"/>
        <end position="23"/>
    </location>
</feature>
<reference evidence="4 5" key="1">
    <citation type="submission" date="2018-07" db="EMBL/GenBank/DDBJ databases">
        <title>Genomic Encyclopedia of Type Strains, Phase IV (KMG-IV): sequencing the most valuable type-strain genomes for metagenomic binning, comparative biology and taxonomic classification.</title>
        <authorList>
            <person name="Goeker M."/>
        </authorList>
    </citation>
    <scope>NUCLEOTIDE SEQUENCE [LARGE SCALE GENOMIC DNA]</scope>
    <source>
        <strain evidence="4 5">DSM 14364</strain>
    </source>
</reference>
<dbReference type="AlphaFoldDB" id="A0A370HIU1"/>
<gene>
    <name evidence="4" type="ORF">DES45_107231</name>
</gene>
<keyword evidence="5" id="KW-1185">Reference proteome</keyword>
<dbReference type="Pfam" id="PF13505">
    <property type="entry name" value="OMP_b-brl"/>
    <property type="match status" value="1"/>
</dbReference>
<evidence type="ECO:0000313" key="5">
    <source>
        <dbReference type="Proteomes" id="UP000254925"/>
    </source>
</evidence>
<evidence type="ECO:0000256" key="1">
    <source>
        <dbReference type="ARBA" id="ARBA00022729"/>
    </source>
</evidence>
<dbReference type="Proteomes" id="UP000254925">
    <property type="component" value="Unassembled WGS sequence"/>
</dbReference>
<proteinExistence type="predicted"/>
<accession>A0A370HIU1</accession>
<evidence type="ECO:0000313" key="4">
    <source>
        <dbReference type="EMBL" id="RDI57313.1"/>
    </source>
</evidence>
<dbReference type="OrthoDB" id="5643626at2"/>
<keyword evidence="1 2" id="KW-0732">Signal</keyword>
<name>A0A370HIU1_9HYPH</name>
<dbReference type="EMBL" id="QQBB01000007">
    <property type="protein sequence ID" value="RDI57313.1"/>
    <property type="molecule type" value="Genomic_DNA"/>
</dbReference>
<protein>
    <submittedName>
        <fullName evidence="4">Putative outer membrane protein</fullName>
    </submittedName>
</protein>
<feature type="domain" description="Outer membrane protein beta-barrel" evidence="3">
    <location>
        <begin position="24"/>
        <end position="233"/>
    </location>
</feature>
<dbReference type="InterPro" id="IPR027385">
    <property type="entry name" value="Beta-barrel_OMP"/>
</dbReference>